<sequence>MNIREITDPNRNPAEVIADLKYKTVKIPEWDILEKEYDPRKHEVMNQKVYPDKVKKNGVEKVTRFTLALQKLAVKRMGGLMFTIPVKRIYTTDPDDKDQQAAAKIMEEIFKKNRINSVNIERAKYYNAACEFVTIWYAQEQPTSYRGYQSPLKLRCKTYSPMNGDALYPLFDEYDDLIALSIEYTRKEGTRTITYFDTYTAEEHIRWRIDTQVQEELRQKFDLGKIPGLYQGRSEPIWEEQSTNVSDGEWQLSRNGNYIRKNSRPNWVIYSDNDIIKGKEPGANEADRNVLRYGQKDKAEYVTWQQAIESLKFQVDEIKRNFFMMLQLPDMSMDNMKATPMSGEARKMVFIDAQMKVGSEQGPWLETFDREVNVVKAFMKAMFPKLEKAIEELQVESEITAYRINDDKENVDILTNATGGKAIMSQKTAIANLGYVDDIDEEMKQIAEENQVSLYDEPTGGGIE</sequence>
<evidence type="ECO:0000313" key="1">
    <source>
        <dbReference type="EMBL" id="EJX03626.1"/>
    </source>
</evidence>
<organism evidence="1">
    <name type="scientific">gut metagenome</name>
    <dbReference type="NCBI Taxonomy" id="749906"/>
    <lineage>
        <taxon>unclassified sequences</taxon>
        <taxon>metagenomes</taxon>
        <taxon>organismal metagenomes</taxon>
    </lineage>
</organism>
<protein>
    <recommendedName>
        <fullName evidence="2">Phage portal protein, SPP1 family</fullName>
    </recommendedName>
</protein>
<dbReference type="InterPro" id="IPR021145">
    <property type="entry name" value="Portal_protein_SPP1_Gp6-like"/>
</dbReference>
<comment type="caution">
    <text evidence="1">The sequence shown here is derived from an EMBL/GenBank/DDBJ whole genome shotgun (WGS) entry which is preliminary data.</text>
</comment>
<evidence type="ECO:0008006" key="2">
    <source>
        <dbReference type="Google" id="ProtNLM"/>
    </source>
</evidence>
<reference evidence="1" key="1">
    <citation type="journal article" date="2012" name="PLoS ONE">
        <title>Gene sets for utilization of primary and secondary nutrition supplies in the distal gut of endangered iberian lynx.</title>
        <authorList>
            <person name="Alcaide M."/>
            <person name="Messina E."/>
            <person name="Richter M."/>
            <person name="Bargiela R."/>
            <person name="Peplies J."/>
            <person name="Huws S.A."/>
            <person name="Newbold C.J."/>
            <person name="Golyshin P.N."/>
            <person name="Simon M.A."/>
            <person name="Lopez G."/>
            <person name="Yakimov M.M."/>
            <person name="Ferrer M."/>
        </authorList>
    </citation>
    <scope>NUCLEOTIDE SEQUENCE</scope>
</reference>
<dbReference type="EMBL" id="AMCI01002100">
    <property type="protein sequence ID" value="EJX03626.1"/>
    <property type="molecule type" value="Genomic_DNA"/>
</dbReference>
<name>J9CTU1_9ZZZZ</name>
<gene>
    <name evidence="1" type="ORF">EVA_08265</name>
</gene>
<dbReference type="AlphaFoldDB" id="J9CTU1"/>
<proteinExistence type="predicted"/>
<dbReference type="Pfam" id="PF05133">
    <property type="entry name" value="SPP1_portal"/>
    <property type="match status" value="1"/>
</dbReference>
<accession>J9CTU1</accession>